<comment type="caution">
    <text evidence="1">The sequence shown here is derived from an EMBL/GenBank/DDBJ whole genome shotgun (WGS) entry which is preliminary data.</text>
</comment>
<dbReference type="InterPro" id="IPR051941">
    <property type="entry name" value="BG_Antigen-Binding_Lectin"/>
</dbReference>
<dbReference type="SUPFAM" id="SSF49785">
    <property type="entry name" value="Galactose-binding domain-like"/>
    <property type="match status" value="1"/>
</dbReference>
<evidence type="ECO:0000313" key="2">
    <source>
        <dbReference type="Proteomes" id="UP001634394"/>
    </source>
</evidence>
<feature type="non-terminal residue" evidence="1">
    <location>
        <position position="143"/>
    </location>
</feature>
<dbReference type="Proteomes" id="UP001634394">
    <property type="component" value="Unassembled WGS sequence"/>
</dbReference>
<gene>
    <name evidence="1" type="ORF">ACJMK2_032014</name>
</gene>
<dbReference type="Gene3D" id="2.60.120.260">
    <property type="entry name" value="Galactose-binding domain-like"/>
    <property type="match status" value="1"/>
</dbReference>
<organism evidence="1 2">
    <name type="scientific">Sinanodonta woodiana</name>
    <name type="common">Chinese pond mussel</name>
    <name type="synonym">Anodonta woodiana</name>
    <dbReference type="NCBI Taxonomy" id="1069815"/>
    <lineage>
        <taxon>Eukaryota</taxon>
        <taxon>Metazoa</taxon>
        <taxon>Spiralia</taxon>
        <taxon>Lophotrochozoa</taxon>
        <taxon>Mollusca</taxon>
        <taxon>Bivalvia</taxon>
        <taxon>Autobranchia</taxon>
        <taxon>Heteroconchia</taxon>
        <taxon>Palaeoheterodonta</taxon>
        <taxon>Unionida</taxon>
        <taxon>Unionoidea</taxon>
        <taxon>Unionidae</taxon>
        <taxon>Unioninae</taxon>
        <taxon>Sinanodonta</taxon>
    </lineage>
</organism>
<protein>
    <recommendedName>
        <fullName evidence="3">F5/8 type C domain-containing protein</fullName>
    </recommendedName>
</protein>
<accession>A0ABD3X422</accession>
<evidence type="ECO:0000313" key="1">
    <source>
        <dbReference type="EMBL" id="KAL3879728.1"/>
    </source>
</evidence>
<feature type="non-terminal residue" evidence="1">
    <location>
        <position position="1"/>
    </location>
</feature>
<dbReference type="EMBL" id="JBJQND010000004">
    <property type="protein sequence ID" value="KAL3879728.1"/>
    <property type="molecule type" value="Genomic_DNA"/>
</dbReference>
<dbReference type="PANTHER" id="PTHR45713">
    <property type="entry name" value="FTP DOMAIN-CONTAINING PROTEIN"/>
    <property type="match status" value="1"/>
</dbReference>
<proteinExistence type="predicted"/>
<dbReference type="Pfam" id="PF22633">
    <property type="entry name" value="F5_F8_type_C_2"/>
    <property type="match status" value="1"/>
</dbReference>
<dbReference type="AlphaFoldDB" id="A0ABD3X422"/>
<sequence>TVNFAQEKLAVQSTIFNYPFNWTADKAVDGNSDGRDPDNSMACSATAVNKSMANHTWEVDIGFQIIVKTITVYGRTDKYFEQLRGFKLYIGNVSRPWIYNQEIPSTSSSNTIYVFKPKDAIASVISLKKEGEILVICEVTVEG</sequence>
<dbReference type="PANTHER" id="PTHR45713:SF6">
    <property type="entry name" value="F5_8 TYPE C DOMAIN-CONTAINING PROTEIN"/>
    <property type="match status" value="1"/>
</dbReference>
<dbReference type="InterPro" id="IPR008979">
    <property type="entry name" value="Galactose-bd-like_sf"/>
</dbReference>
<keyword evidence="2" id="KW-1185">Reference proteome</keyword>
<evidence type="ECO:0008006" key="3">
    <source>
        <dbReference type="Google" id="ProtNLM"/>
    </source>
</evidence>
<name>A0ABD3X422_SINWO</name>
<reference evidence="1 2" key="1">
    <citation type="submission" date="2024-11" db="EMBL/GenBank/DDBJ databases">
        <title>Chromosome-level genome assembly of the freshwater bivalve Anodonta woodiana.</title>
        <authorList>
            <person name="Chen X."/>
        </authorList>
    </citation>
    <scope>NUCLEOTIDE SEQUENCE [LARGE SCALE GENOMIC DNA]</scope>
    <source>
        <strain evidence="1">MN2024</strain>
        <tissue evidence="1">Gills</tissue>
    </source>
</reference>